<dbReference type="STRING" id="47311.MBCUT_08280"/>
<feature type="domain" description="SpoVT-AbrB" evidence="1">
    <location>
        <begin position="4"/>
        <end position="49"/>
    </location>
</feature>
<evidence type="ECO:0000313" key="3">
    <source>
        <dbReference type="Proteomes" id="UP000077275"/>
    </source>
</evidence>
<protein>
    <recommendedName>
        <fullName evidence="1">SpoVT-AbrB domain-containing protein</fullName>
    </recommendedName>
</protein>
<evidence type="ECO:0000259" key="1">
    <source>
        <dbReference type="SMART" id="SM00966"/>
    </source>
</evidence>
<name>A0A166EAA3_9EURY</name>
<gene>
    <name evidence="2" type="ORF">MBCUT_08280</name>
</gene>
<dbReference type="RefSeq" id="WP_067259246.1">
    <property type="nucleotide sequence ID" value="NZ_LWMW01000092.1"/>
</dbReference>
<keyword evidence="3" id="KW-1185">Reference proteome</keyword>
<dbReference type="GO" id="GO:0003677">
    <property type="term" value="F:DNA binding"/>
    <property type="evidence" value="ECO:0007669"/>
    <property type="project" value="InterPro"/>
</dbReference>
<dbReference type="OrthoDB" id="67352at2157"/>
<accession>A0A166EAA3</accession>
<dbReference type="Pfam" id="PF04014">
    <property type="entry name" value="MazE_antitoxin"/>
    <property type="match status" value="1"/>
</dbReference>
<dbReference type="AlphaFoldDB" id="A0A166EAA3"/>
<evidence type="ECO:0000313" key="2">
    <source>
        <dbReference type="EMBL" id="KZX16442.1"/>
    </source>
</evidence>
<proteinExistence type="predicted"/>
<dbReference type="EMBL" id="LWMW01000092">
    <property type="protein sequence ID" value="KZX16442.1"/>
    <property type="molecule type" value="Genomic_DNA"/>
</dbReference>
<dbReference type="SUPFAM" id="SSF89447">
    <property type="entry name" value="AbrB/MazE/MraZ-like"/>
    <property type="match status" value="1"/>
</dbReference>
<comment type="caution">
    <text evidence="2">The sequence shown here is derived from an EMBL/GenBank/DDBJ whole genome shotgun (WGS) entry which is preliminary data.</text>
</comment>
<dbReference type="Proteomes" id="UP000077275">
    <property type="component" value="Unassembled WGS sequence"/>
</dbReference>
<dbReference type="Gene3D" id="2.10.260.10">
    <property type="match status" value="1"/>
</dbReference>
<dbReference type="NCBIfam" id="TIGR01439">
    <property type="entry name" value="lp_hng_hel_AbrB"/>
    <property type="match status" value="1"/>
</dbReference>
<dbReference type="InterPro" id="IPR007159">
    <property type="entry name" value="SpoVT-AbrB_dom"/>
</dbReference>
<dbReference type="SMART" id="SM00966">
    <property type="entry name" value="SpoVT_AbrB"/>
    <property type="match status" value="1"/>
</dbReference>
<sequence length="76" mass="8627">MVSTKVYKGFQTVVPAKIRKEFNIKEEDVLEWKTNKNEIILTKKEKNELSSIVGIISDEKLDSVEATKKAGMGEKI</sequence>
<dbReference type="PATRIC" id="fig|47311.3.peg.913"/>
<organism evidence="2 3">
    <name type="scientific">Methanobrevibacter cuticularis</name>
    <dbReference type="NCBI Taxonomy" id="47311"/>
    <lineage>
        <taxon>Archaea</taxon>
        <taxon>Methanobacteriati</taxon>
        <taxon>Methanobacteriota</taxon>
        <taxon>Methanomada group</taxon>
        <taxon>Methanobacteria</taxon>
        <taxon>Methanobacteriales</taxon>
        <taxon>Methanobacteriaceae</taxon>
        <taxon>Methanobrevibacter</taxon>
    </lineage>
</organism>
<reference evidence="2 3" key="1">
    <citation type="submission" date="2016-04" db="EMBL/GenBank/DDBJ databases">
        <title>Genome sequence of Methanobrevibacter cuticularis DSM 11139.</title>
        <authorList>
            <person name="Poehlein A."/>
            <person name="Seedorf H."/>
            <person name="Daniel R."/>
        </authorList>
    </citation>
    <scope>NUCLEOTIDE SEQUENCE [LARGE SCALE GENOMIC DNA]</scope>
    <source>
        <strain evidence="2 3">DSM 11139</strain>
    </source>
</reference>
<dbReference type="InterPro" id="IPR037914">
    <property type="entry name" value="SpoVT-AbrB_sf"/>
</dbReference>